<feature type="binding site" evidence="7">
    <location>
        <position position="83"/>
    </location>
    <ligand>
        <name>Mg(2+)</name>
        <dbReference type="ChEBI" id="CHEBI:18420"/>
        <label>1</label>
        <note>catalytic</note>
    </ligand>
</feature>
<dbReference type="NCBIfam" id="TIGR01331">
    <property type="entry name" value="bisphos_cysQ"/>
    <property type="match status" value="1"/>
</dbReference>
<dbReference type="Gene3D" id="3.40.190.80">
    <property type="match status" value="1"/>
</dbReference>
<evidence type="ECO:0000256" key="2">
    <source>
        <dbReference type="ARBA" id="ARBA00022475"/>
    </source>
</evidence>
<keyword evidence="6 7" id="KW-0460">Magnesium</keyword>
<dbReference type="CDD" id="cd01638">
    <property type="entry name" value="CysQ"/>
    <property type="match status" value="1"/>
</dbReference>
<feature type="binding site" evidence="6">
    <location>
        <position position="64"/>
    </location>
    <ligand>
        <name>substrate</name>
    </ligand>
</feature>
<dbReference type="PANTHER" id="PTHR43028">
    <property type="entry name" value="3'(2'),5'-BISPHOSPHATE NUCLEOTIDASE 1"/>
    <property type="match status" value="1"/>
</dbReference>
<dbReference type="InterPro" id="IPR000760">
    <property type="entry name" value="Inositol_monophosphatase-like"/>
</dbReference>
<comment type="subcellular location">
    <subcellularLocation>
        <location evidence="6">Cell inner membrane</location>
        <topology evidence="6">Peripheral membrane protein</topology>
        <orientation evidence="6">Cytoplasmic side</orientation>
    </subcellularLocation>
</comment>
<dbReference type="GO" id="GO:0008441">
    <property type="term" value="F:3'(2'),5'-bisphosphate nucleotidase activity"/>
    <property type="evidence" value="ECO:0007669"/>
    <property type="project" value="UniProtKB-UniRule"/>
</dbReference>
<dbReference type="EMBL" id="WUMV01000009">
    <property type="protein sequence ID" value="MXN67237.1"/>
    <property type="molecule type" value="Genomic_DNA"/>
</dbReference>
<evidence type="ECO:0000256" key="6">
    <source>
        <dbReference type="HAMAP-Rule" id="MF_02095"/>
    </source>
</evidence>
<protein>
    <recommendedName>
        <fullName evidence="6">3'(2'),5'-bisphosphate nucleotidase CysQ</fullName>
        <ecNumber evidence="6">3.1.3.7</ecNumber>
    </recommendedName>
    <alternativeName>
        <fullName evidence="6">3'(2'),5-bisphosphonucleoside 3'(2')-phosphohydrolase</fullName>
    </alternativeName>
    <alternativeName>
        <fullName evidence="6">3'-phosphoadenosine 5'-phosphate phosphatase</fullName>
        <shortName evidence="6">PAP phosphatase</shortName>
    </alternativeName>
</protein>
<keyword evidence="3 6" id="KW-0997">Cell inner membrane</keyword>
<dbReference type="GO" id="GO:0000103">
    <property type="term" value="P:sulfate assimilation"/>
    <property type="evidence" value="ECO:0007669"/>
    <property type="project" value="TreeGrafter"/>
</dbReference>
<dbReference type="Proteomes" id="UP000433101">
    <property type="component" value="Unassembled WGS sequence"/>
</dbReference>
<accession>A0A7X3LY43</accession>
<dbReference type="GO" id="GO:0005886">
    <property type="term" value="C:plasma membrane"/>
    <property type="evidence" value="ECO:0007669"/>
    <property type="project" value="UniProtKB-SubCell"/>
</dbReference>
<dbReference type="AlphaFoldDB" id="A0A7X3LY43"/>
<feature type="binding site" evidence="6">
    <location>
        <position position="85"/>
    </location>
    <ligand>
        <name>Mg(2+)</name>
        <dbReference type="ChEBI" id="CHEBI:18420"/>
        <label>1</label>
    </ligand>
</feature>
<comment type="function">
    <text evidence="6">Converts adenosine-3',5'-bisphosphate (PAP) to AMP.</text>
</comment>
<dbReference type="InterPro" id="IPR050725">
    <property type="entry name" value="CysQ/Inositol_MonoPase"/>
</dbReference>
<dbReference type="Gene3D" id="3.30.540.10">
    <property type="entry name" value="Fructose-1,6-Bisphosphatase, subunit A, domain 1"/>
    <property type="match status" value="1"/>
</dbReference>
<feature type="binding site" evidence="6">
    <location>
        <position position="83"/>
    </location>
    <ligand>
        <name>Mg(2+)</name>
        <dbReference type="ChEBI" id="CHEBI:18420"/>
        <label>1</label>
    </ligand>
</feature>
<evidence type="ECO:0000256" key="7">
    <source>
        <dbReference type="PIRSR" id="PIRSR600760-2"/>
    </source>
</evidence>
<comment type="catalytic activity">
    <reaction evidence="6">
        <text>adenosine 3',5'-bisphosphate + H2O = AMP + phosphate</text>
        <dbReference type="Rhea" id="RHEA:10040"/>
        <dbReference type="ChEBI" id="CHEBI:15377"/>
        <dbReference type="ChEBI" id="CHEBI:43474"/>
        <dbReference type="ChEBI" id="CHEBI:58343"/>
        <dbReference type="ChEBI" id="CHEBI:456215"/>
        <dbReference type="EC" id="3.1.3.7"/>
    </reaction>
</comment>
<dbReference type="InterPro" id="IPR020550">
    <property type="entry name" value="Inositol_monophosphatase_CS"/>
</dbReference>
<dbReference type="InterPro" id="IPR006240">
    <property type="entry name" value="CysQ"/>
</dbReference>
<evidence type="ECO:0000256" key="3">
    <source>
        <dbReference type="ARBA" id="ARBA00022519"/>
    </source>
</evidence>
<feature type="binding site" evidence="6">
    <location>
        <position position="86"/>
    </location>
    <ligand>
        <name>Mg(2+)</name>
        <dbReference type="ChEBI" id="CHEBI:18420"/>
        <label>2</label>
    </ligand>
</feature>
<dbReference type="PRINTS" id="PR00377">
    <property type="entry name" value="IMPHPHTASES"/>
</dbReference>
<keyword evidence="9" id="KW-1185">Reference proteome</keyword>
<feature type="binding site" evidence="6">
    <location>
        <position position="83"/>
    </location>
    <ligand>
        <name>Mg(2+)</name>
        <dbReference type="ChEBI" id="CHEBI:18420"/>
        <label>2</label>
    </ligand>
</feature>
<organism evidence="8 9">
    <name type="scientific">Stappia sediminis</name>
    <dbReference type="NCBI Taxonomy" id="2692190"/>
    <lineage>
        <taxon>Bacteria</taxon>
        <taxon>Pseudomonadati</taxon>
        <taxon>Pseudomonadota</taxon>
        <taxon>Alphaproteobacteria</taxon>
        <taxon>Hyphomicrobiales</taxon>
        <taxon>Stappiaceae</taxon>
        <taxon>Stappia</taxon>
    </lineage>
</organism>
<comment type="caution">
    <text evidence="8">The sequence shown here is derived from an EMBL/GenBank/DDBJ whole genome shotgun (WGS) entry which is preliminary data.</text>
</comment>
<feature type="binding site" evidence="6">
    <location>
        <position position="212"/>
    </location>
    <ligand>
        <name>Mg(2+)</name>
        <dbReference type="ChEBI" id="CHEBI:18420"/>
        <label>2</label>
    </ligand>
</feature>
<name>A0A7X3LY43_9HYPH</name>
<evidence type="ECO:0000256" key="5">
    <source>
        <dbReference type="ARBA" id="ARBA00023136"/>
    </source>
</evidence>
<feature type="binding site" evidence="6">
    <location>
        <position position="64"/>
    </location>
    <ligand>
        <name>Mg(2+)</name>
        <dbReference type="ChEBI" id="CHEBI:18420"/>
        <label>1</label>
    </ligand>
</feature>
<keyword evidence="4 6" id="KW-0378">Hydrolase</keyword>
<feature type="binding site" evidence="6">
    <location>
        <position position="212"/>
    </location>
    <ligand>
        <name>substrate</name>
    </ligand>
</feature>
<feature type="binding site" evidence="7">
    <location>
        <position position="64"/>
    </location>
    <ligand>
        <name>Mg(2+)</name>
        <dbReference type="ChEBI" id="CHEBI:18420"/>
        <label>1</label>
        <note>catalytic</note>
    </ligand>
</feature>
<dbReference type="Pfam" id="PF00459">
    <property type="entry name" value="Inositol_P"/>
    <property type="match status" value="1"/>
</dbReference>
<comment type="cofactor">
    <cofactor evidence="6 7">
        <name>Mg(2+)</name>
        <dbReference type="ChEBI" id="CHEBI:18420"/>
    </cofactor>
</comment>
<evidence type="ECO:0000256" key="4">
    <source>
        <dbReference type="ARBA" id="ARBA00022801"/>
    </source>
</evidence>
<feature type="binding site" evidence="7">
    <location>
        <position position="212"/>
    </location>
    <ligand>
        <name>Mg(2+)</name>
        <dbReference type="ChEBI" id="CHEBI:18420"/>
        <label>1</label>
        <note>catalytic</note>
    </ligand>
</feature>
<sequence length="278" mass="29302">MELAKKLNAIAWAAGAITLEYFQVDTAVESKADDSPVTQADRAVEEFILAELEKACPGIPVVAEEAVSAGSVPASADRFFLVDPLDGTKEFIAGRSDYTVNIALIEKNQPVCGVVHAPARGTSYAGGRECGAYLCRGEEFGDSASRIAVRHADPAGIVAVASRSHNSPETDAFLAKFEIAERVSVGSSLKFCLLAAGEADLYPRFGRTMEWDTAAGHAVLLAAGGGVMTDAGVPLAYDKRDQTSDSDFANPHFIAFADPEIGSKVEKMLKSTDIAKVG</sequence>
<dbReference type="GO" id="GO:0046854">
    <property type="term" value="P:phosphatidylinositol phosphate biosynthetic process"/>
    <property type="evidence" value="ECO:0007669"/>
    <property type="project" value="InterPro"/>
</dbReference>
<dbReference type="PROSITE" id="PS00630">
    <property type="entry name" value="IMP_2"/>
    <property type="match status" value="1"/>
</dbReference>
<feature type="binding site" evidence="7">
    <location>
        <position position="86"/>
    </location>
    <ligand>
        <name>Mg(2+)</name>
        <dbReference type="ChEBI" id="CHEBI:18420"/>
        <label>1</label>
        <note>catalytic</note>
    </ligand>
</feature>
<dbReference type="SUPFAM" id="SSF56655">
    <property type="entry name" value="Carbohydrate phosphatase"/>
    <property type="match status" value="1"/>
</dbReference>
<comment type="similarity">
    <text evidence="1 6">Belongs to the inositol monophosphatase superfamily. CysQ family.</text>
</comment>
<keyword evidence="5 6" id="KW-0472">Membrane</keyword>
<dbReference type="GO" id="GO:0000287">
    <property type="term" value="F:magnesium ion binding"/>
    <property type="evidence" value="ECO:0007669"/>
    <property type="project" value="UniProtKB-UniRule"/>
</dbReference>
<feature type="binding site" evidence="7">
    <location>
        <position position="85"/>
    </location>
    <ligand>
        <name>Mg(2+)</name>
        <dbReference type="ChEBI" id="CHEBI:18420"/>
        <label>1</label>
        <note>catalytic</note>
    </ligand>
</feature>
<reference evidence="8 9" key="1">
    <citation type="submission" date="2019-12" db="EMBL/GenBank/DDBJ databases">
        <authorList>
            <person name="Li M."/>
        </authorList>
    </citation>
    <scope>NUCLEOTIDE SEQUENCE [LARGE SCALE GENOMIC DNA]</scope>
    <source>
        <strain evidence="8 9">GBMRC 2046</strain>
    </source>
</reference>
<evidence type="ECO:0000256" key="1">
    <source>
        <dbReference type="ARBA" id="ARBA00005289"/>
    </source>
</evidence>
<evidence type="ECO:0000313" key="9">
    <source>
        <dbReference type="Proteomes" id="UP000433101"/>
    </source>
</evidence>
<keyword evidence="2 6" id="KW-1003">Cell membrane</keyword>
<dbReference type="HAMAP" id="MF_02095">
    <property type="entry name" value="CysQ"/>
    <property type="match status" value="1"/>
</dbReference>
<dbReference type="EC" id="3.1.3.7" evidence="6"/>
<dbReference type="GO" id="GO:0050427">
    <property type="term" value="P:3'-phosphoadenosine 5'-phosphosulfate metabolic process"/>
    <property type="evidence" value="ECO:0007669"/>
    <property type="project" value="TreeGrafter"/>
</dbReference>
<dbReference type="PANTHER" id="PTHR43028:SF5">
    <property type="entry name" value="3'(2'),5'-BISPHOSPHATE NUCLEOTIDASE 1"/>
    <property type="match status" value="1"/>
</dbReference>
<proteinExistence type="inferred from homology"/>
<gene>
    <name evidence="6 8" type="primary">cysQ</name>
    <name evidence="8" type="ORF">GR183_20205</name>
</gene>
<evidence type="ECO:0000313" key="8">
    <source>
        <dbReference type="EMBL" id="MXN67237.1"/>
    </source>
</evidence>
<feature type="binding site" evidence="6">
    <location>
        <begin position="85"/>
        <end position="88"/>
    </location>
    <ligand>
        <name>substrate</name>
    </ligand>
</feature>
<keyword evidence="6 7" id="KW-0479">Metal-binding</keyword>